<keyword evidence="5" id="KW-0820">tRNA-binding</keyword>
<dbReference type="GO" id="GO:0003735">
    <property type="term" value="F:structural constituent of ribosome"/>
    <property type="evidence" value="ECO:0007669"/>
    <property type="project" value="InterPro"/>
</dbReference>
<dbReference type="GeneID" id="88828891"/>
<dbReference type="EMBL" id="UAUU01000002">
    <property type="protein sequence ID" value="SPZ84428.1"/>
    <property type="molecule type" value="Genomic_DNA"/>
</dbReference>
<keyword evidence="5" id="KW-0699">rRNA-binding</keyword>
<keyword evidence="3 5" id="KW-0687">Ribonucleoprotein</keyword>
<dbReference type="NCBIfam" id="NF000585">
    <property type="entry name" value="PRK00010.1"/>
    <property type="match status" value="1"/>
</dbReference>
<evidence type="ECO:0000259" key="7">
    <source>
        <dbReference type="Pfam" id="PF00281"/>
    </source>
</evidence>
<feature type="domain" description="Large ribosomal subunit protein uL5 N-terminal" evidence="7">
    <location>
        <begin position="28"/>
        <end position="83"/>
    </location>
</feature>
<dbReference type="Proteomes" id="UP000595498">
    <property type="component" value="Chromosome"/>
</dbReference>
<evidence type="ECO:0000259" key="8">
    <source>
        <dbReference type="Pfam" id="PF00673"/>
    </source>
</evidence>
<dbReference type="PANTHER" id="PTHR11994">
    <property type="entry name" value="60S RIBOSOMAL PROTEIN L11-RELATED"/>
    <property type="match status" value="1"/>
</dbReference>
<evidence type="ECO:0000256" key="4">
    <source>
        <dbReference type="ARBA" id="ARBA00035245"/>
    </source>
</evidence>
<dbReference type="InterPro" id="IPR031310">
    <property type="entry name" value="Ribosomal_uL5_N"/>
</dbReference>
<evidence type="ECO:0000256" key="6">
    <source>
        <dbReference type="RuleBase" id="RU003930"/>
    </source>
</evidence>
<feature type="domain" description="Large ribosomal subunit protein uL5 C-terminal" evidence="8">
    <location>
        <begin position="87"/>
        <end position="180"/>
    </location>
</feature>
<keyword evidence="14" id="KW-1185">Reference proteome</keyword>
<dbReference type="Proteomes" id="UP000432350">
    <property type="component" value="Unassembled WGS sequence"/>
</dbReference>
<comment type="similarity">
    <text evidence="1 5 6">Belongs to the universal ribosomal protein uL5 family.</text>
</comment>
<dbReference type="HAMAP" id="MF_01333_B">
    <property type="entry name" value="Ribosomal_uL5_B"/>
    <property type="match status" value="1"/>
</dbReference>
<reference evidence="9 14" key="3">
    <citation type="submission" date="2021-01" db="EMBL/GenBank/DDBJ databases">
        <title>FDA dAtabase for Regulatory Grade micrObial Sequences (FDA-ARGOS): Supporting development and validation of Infectious Disease Dx tests.</title>
        <authorList>
            <person name="Sproer C."/>
            <person name="Gronow S."/>
            <person name="Severitt S."/>
            <person name="Schroder I."/>
            <person name="Tallon L."/>
            <person name="Sadzewicz L."/>
            <person name="Zhao X."/>
            <person name="Boylan J."/>
            <person name="Ott S."/>
            <person name="Bowen H."/>
            <person name="Vavikolanu K."/>
            <person name="Mehta A."/>
            <person name="Aluvathingal J."/>
            <person name="Nadendla S."/>
            <person name="Lowell S."/>
            <person name="Myers T."/>
            <person name="Yan Y."/>
            <person name="Sichtig H."/>
        </authorList>
    </citation>
    <scope>NUCLEOTIDE SEQUENCE [LARGE SCALE GENOMIC DNA]</scope>
    <source>
        <strain evidence="9 14">FDAARGOS_1141</strain>
    </source>
</reference>
<dbReference type="Pfam" id="PF00281">
    <property type="entry name" value="Ribosomal_L5"/>
    <property type="match status" value="1"/>
</dbReference>
<evidence type="ECO:0000313" key="11">
    <source>
        <dbReference type="EMBL" id="VXC82400.1"/>
    </source>
</evidence>
<reference evidence="11 13" key="2">
    <citation type="submission" date="2019-10" db="EMBL/GenBank/DDBJ databases">
        <authorList>
            <person name="Karimi E."/>
        </authorList>
    </citation>
    <scope>NUCLEOTIDE SEQUENCE [LARGE SCALE GENOMIC DNA]</scope>
    <source>
        <strain evidence="11">Sphingobacterium sp. 8BC</strain>
    </source>
</reference>
<dbReference type="RefSeq" id="WP_046674875.1">
    <property type="nucleotide sequence ID" value="NZ_CP068086.1"/>
</dbReference>
<keyword evidence="5" id="KW-0694">RNA-binding</keyword>
<dbReference type="GO" id="GO:0019843">
    <property type="term" value="F:rRNA binding"/>
    <property type="evidence" value="ECO:0007669"/>
    <property type="project" value="UniProtKB-UniRule"/>
</dbReference>
<evidence type="ECO:0000256" key="2">
    <source>
        <dbReference type="ARBA" id="ARBA00022980"/>
    </source>
</evidence>
<dbReference type="GeneID" id="97178616"/>
<dbReference type="GO" id="GO:0005840">
    <property type="term" value="C:ribosome"/>
    <property type="evidence" value="ECO:0007669"/>
    <property type="project" value="UniProtKB-KW"/>
</dbReference>
<dbReference type="EMBL" id="CABWMV010000024">
    <property type="protein sequence ID" value="VXC82400.1"/>
    <property type="molecule type" value="Genomic_DNA"/>
</dbReference>
<dbReference type="Pfam" id="PF00673">
    <property type="entry name" value="Ribosomal_L5_C"/>
    <property type="match status" value="1"/>
</dbReference>
<dbReference type="InterPro" id="IPR002132">
    <property type="entry name" value="Ribosomal_uL5"/>
</dbReference>
<dbReference type="FunFam" id="3.30.1440.10:FF:000001">
    <property type="entry name" value="50S ribosomal protein L5"/>
    <property type="match status" value="1"/>
</dbReference>
<dbReference type="SUPFAM" id="SSF55282">
    <property type="entry name" value="RL5-like"/>
    <property type="match status" value="1"/>
</dbReference>
<sequence length="189" mass="21279">MTYVPRLKVKYAEEIRKALQEKFQYKSIMQVPKLEKIVVSQGVGAATADKKLIDNAIAELTLITGQQAVATKSKKDISNFKLRKGMPVGARVTLRDNNMFEFLDRLVAVSLPRIRDFRGINDKGFDGRGNYNLGITEQIIFPEINIDKINKIQGMDITFVTSAQNDVEALELLKQFGLPFKNQNTNNNG</sequence>
<evidence type="ECO:0000313" key="14">
    <source>
        <dbReference type="Proteomes" id="UP000595498"/>
    </source>
</evidence>
<evidence type="ECO:0000256" key="1">
    <source>
        <dbReference type="ARBA" id="ARBA00008553"/>
    </source>
</evidence>
<evidence type="ECO:0000313" key="12">
    <source>
        <dbReference type="Proteomes" id="UP000251241"/>
    </source>
</evidence>
<proteinExistence type="inferred from homology"/>
<reference evidence="10 12" key="1">
    <citation type="submission" date="2018-06" db="EMBL/GenBank/DDBJ databases">
        <authorList>
            <consortium name="Pathogen Informatics"/>
            <person name="Doyle S."/>
        </authorList>
    </citation>
    <scope>NUCLEOTIDE SEQUENCE [LARGE SCALE GENOMIC DNA]</scope>
    <source>
        <strain evidence="10 12">NCTC11343</strain>
    </source>
</reference>
<comment type="function">
    <text evidence="5">This is 1 of the proteins that bind and probably mediate the attachment of the 5S RNA into the large ribosomal subunit, where it forms part of the central protuberance. In the 70S ribosome it contacts protein S13 of the 30S subunit (bridge B1b), connecting the 2 subunits; this bridge is implicated in subunit movement. Contacts the P site tRNA; the 5S rRNA and some of its associated proteins might help stabilize positioning of ribosome-bound tRNAs.</text>
</comment>
<organism evidence="10 12">
    <name type="scientific">Sphingobacterium multivorum</name>
    <dbReference type="NCBI Taxonomy" id="28454"/>
    <lineage>
        <taxon>Bacteria</taxon>
        <taxon>Pseudomonadati</taxon>
        <taxon>Bacteroidota</taxon>
        <taxon>Sphingobacteriia</taxon>
        <taxon>Sphingobacteriales</taxon>
        <taxon>Sphingobacteriaceae</taxon>
        <taxon>Sphingobacterium</taxon>
    </lineage>
</organism>
<evidence type="ECO:0000313" key="10">
    <source>
        <dbReference type="EMBL" id="SPZ84428.1"/>
    </source>
</evidence>
<accession>A0A2X2IQZ7</accession>
<keyword evidence="2 5" id="KW-0689">Ribosomal protein</keyword>
<gene>
    <name evidence="5 10" type="primary">rplE</name>
    <name evidence="9" type="ORF">I6I98_21895</name>
    <name evidence="10" type="ORF">NCTC11343_00968</name>
    <name evidence="11" type="ORF">SPHINGO8BC_50269</name>
</gene>
<comment type="subunit">
    <text evidence="5">Part of the 50S ribosomal subunit; part of the 5S rRNA/L5/L18/L25 subcomplex. Contacts the 5S rRNA and the P site tRNA. Forms a bridge to the 30S subunit in the 70S ribosome.</text>
</comment>
<evidence type="ECO:0000313" key="9">
    <source>
        <dbReference type="EMBL" id="QQT52879.1"/>
    </source>
</evidence>
<dbReference type="GO" id="GO:1990904">
    <property type="term" value="C:ribonucleoprotein complex"/>
    <property type="evidence" value="ECO:0007669"/>
    <property type="project" value="UniProtKB-KW"/>
</dbReference>
<protein>
    <recommendedName>
        <fullName evidence="4 5">Large ribosomal subunit protein uL5</fullName>
    </recommendedName>
</protein>
<name>A0A2X2IQZ7_SPHMU</name>
<dbReference type="InterPro" id="IPR020930">
    <property type="entry name" value="Ribosomal_uL5_bac-type"/>
</dbReference>
<dbReference type="Gene3D" id="3.30.1440.10">
    <property type="match status" value="1"/>
</dbReference>
<evidence type="ECO:0000313" key="13">
    <source>
        <dbReference type="Proteomes" id="UP000432350"/>
    </source>
</evidence>
<dbReference type="InterPro" id="IPR022803">
    <property type="entry name" value="Ribosomal_uL5_dom_sf"/>
</dbReference>
<dbReference type="InterPro" id="IPR031309">
    <property type="entry name" value="Ribosomal_uL5_C"/>
</dbReference>
<dbReference type="PIRSF" id="PIRSF002161">
    <property type="entry name" value="Ribosomal_L5"/>
    <property type="match status" value="1"/>
</dbReference>
<dbReference type="Proteomes" id="UP000251241">
    <property type="component" value="Unassembled WGS sequence"/>
</dbReference>
<evidence type="ECO:0000256" key="3">
    <source>
        <dbReference type="ARBA" id="ARBA00023274"/>
    </source>
</evidence>
<dbReference type="GO" id="GO:0000049">
    <property type="term" value="F:tRNA binding"/>
    <property type="evidence" value="ECO:0007669"/>
    <property type="project" value="UniProtKB-UniRule"/>
</dbReference>
<evidence type="ECO:0000256" key="5">
    <source>
        <dbReference type="HAMAP-Rule" id="MF_01333"/>
    </source>
</evidence>
<dbReference type="AlphaFoldDB" id="A0A2X2IQZ7"/>
<dbReference type="EMBL" id="CP068224">
    <property type="protein sequence ID" value="QQT52879.1"/>
    <property type="molecule type" value="Genomic_DNA"/>
</dbReference>
<dbReference type="GO" id="GO:0006412">
    <property type="term" value="P:translation"/>
    <property type="evidence" value="ECO:0007669"/>
    <property type="project" value="UniProtKB-UniRule"/>
</dbReference>
<accession>A0A654BP67</accession>